<feature type="region of interest" description="Disordered" evidence="1">
    <location>
        <begin position="75"/>
        <end position="182"/>
    </location>
</feature>
<feature type="compositionally biased region" description="Low complexity" evidence="1">
    <location>
        <begin position="136"/>
        <end position="150"/>
    </location>
</feature>
<gene>
    <name evidence="2" type="ORF">JOB18_024856</name>
</gene>
<evidence type="ECO:0000256" key="1">
    <source>
        <dbReference type="SAM" id="MobiDB-lite"/>
    </source>
</evidence>
<evidence type="ECO:0000313" key="2">
    <source>
        <dbReference type="EMBL" id="KAG7522541.1"/>
    </source>
</evidence>
<dbReference type="EMBL" id="JAGKHQ010000002">
    <property type="protein sequence ID" value="KAG7522541.1"/>
    <property type="molecule type" value="Genomic_DNA"/>
</dbReference>
<feature type="compositionally biased region" description="Low complexity" evidence="1">
    <location>
        <begin position="158"/>
        <end position="175"/>
    </location>
</feature>
<keyword evidence="3" id="KW-1185">Reference proteome</keyword>
<accession>A0AAV6SZJ6</accession>
<feature type="region of interest" description="Disordered" evidence="1">
    <location>
        <begin position="1"/>
        <end position="38"/>
    </location>
</feature>
<organism evidence="2 3">
    <name type="scientific">Solea senegalensis</name>
    <name type="common">Senegalese sole</name>
    <dbReference type="NCBI Taxonomy" id="28829"/>
    <lineage>
        <taxon>Eukaryota</taxon>
        <taxon>Metazoa</taxon>
        <taxon>Chordata</taxon>
        <taxon>Craniata</taxon>
        <taxon>Vertebrata</taxon>
        <taxon>Euteleostomi</taxon>
        <taxon>Actinopterygii</taxon>
        <taxon>Neopterygii</taxon>
        <taxon>Teleostei</taxon>
        <taxon>Neoteleostei</taxon>
        <taxon>Acanthomorphata</taxon>
        <taxon>Carangaria</taxon>
        <taxon>Pleuronectiformes</taxon>
        <taxon>Pleuronectoidei</taxon>
        <taxon>Soleidae</taxon>
        <taxon>Solea</taxon>
    </lineage>
</organism>
<name>A0AAV6SZJ6_SOLSE</name>
<protein>
    <submittedName>
        <fullName evidence="2">Uncharacterized protein</fullName>
    </submittedName>
</protein>
<feature type="compositionally biased region" description="Basic and acidic residues" evidence="1">
    <location>
        <begin position="26"/>
        <end position="35"/>
    </location>
</feature>
<proteinExistence type="predicted"/>
<evidence type="ECO:0000313" key="3">
    <source>
        <dbReference type="Proteomes" id="UP000693946"/>
    </source>
</evidence>
<reference evidence="2 3" key="1">
    <citation type="journal article" date="2021" name="Sci. Rep.">
        <title>Chromosome anchoring in Senegalese sole (Solea senegalensis) reveals sex-associated markers and genome rearrangements in flatfish.</title>
        <authorList>
            <person name="Guerrero-Cozar I."/>
            <person name="Gomez-Garrido J."/>
            <person name="Berbel C."/>
            <person name="Martinez-Blanch J.F."/>
            <person name="Alioto T."/>
            <person name="Claros M.G."/>
            <person name="Gagnaire P.A."/>
            <person name="Manchado M."/>
        </authorList>
    </citation>
    <scope>NUCLEOTIDE SEQUENCE [LARGE SCALE GENOMIC DNA]</scope>
    <source>
        <strain evidence="2">Sse05_10M</strain>
    </source>
</reference>
<dbReference type="AlphaFoldDB" id="A0AAV6SZJ6"/>
<dbReference type="Proteomes" id="UP000693946">
    <property type="component" value="Linkage Group LG10"/>
</dbReference>
<comment type="caution">
    <text evidence="2">The sequence shown here is derived from an EMBL/GenBank/DDBJ whole genome shotgun (WGS) entry which is preliminary data.</text>
</comment>
<sequence length="182" mass="20220">MLKIIKWRRSGWQQQQQQQRKRRRPSDREKEKEGATVRVHVSKSEELGTTHTGLTCFLHPDTGGQGCALHHEESFTRGAAAEEEEEKRRGRSEVVELLLQQRPGASRGETRELSSSNGGNHHKKDVRDFCPGVEPSSSAAAADVGASNCAPEIERGTPIDLPDLPPRRLCPLLLPHPEKGPK</sequence>